<dbReference type="RefSeq" id="WP_144591891.1">
    <property type="nucleotide sequence ID" value="NZ_VJWX01000388.1"/>
</dbReference>
<reference evidence="3 4" key="1">
    <citation type="submission" date="2019-07" db="EMBL/GenBank/DDBJ databases">
        <authorList>
            <person name="Duangmal K."/>
            <person name="Teo W.F.A."/>
        </authorList>
    </citation>
    <scope>NUCLEOTIDE SEQUENCE [LARGE SCALE GENOMIC DNA]</scope>
    <source>
        <strain evidence="3 4">TBRC 6029</strain>
    </source>
</reference>
<dbReference type="OrthoDB" id="3626102at2"/>
<dbReference type="InterPro" id="IPR024520">
    <property type="entry name" value="DUF3558"/>
</dbReference>
<keyword evidence="4" id="KW-1185">Reference proteome</keyword>
<comment type="caution">
    <text evidence="3">The sequence shown here is derived from an EMBL/GenBank/DDBJ whole genome shotgun (WGS) entry which is preliminary data.</text>
</comment>
<feature type="compositionally biased region" description="Low complexity" evidence="1">
    <location>
        <begin position="40"/>
        <end position="51"/>
    </location>
</feature>
<feature type="signal peptide" evidence="2">
    <location>
        <begin position="1"/>
        <end position="18"/>
    </location>
</feature>
<dbReference type="PROSITE" id="PS51257">
    <property type="entry name" value="PROKAR_LIPOPROTEIN"/>
    <property type="match status" value="1"/>
</dbReference>
<protein>
    <submittedName>
        <fullName evidence="3">DUF3558 domain-containing protein</fullName>
    </submittedName>
</protein>
<dbReference type="Pfam" id="PF12079">
    <property type="entry name" value="DUF3558"/>
    <property type="match status" value="1"/>
</dbReference>
<keyword evidence="2" id="KW-0732">Signal</keyword>
<evidence type="ECO:0000256" key="2">
    <source>
        <dbReference type="SAM" id="SignalP"/>
    </source>
</evidence>
<dbReference type="AlphaFoldDB" id="A0A558B4X6"/>
<accession>A0A558B4X6</accession>
<proteinExistence type="predicted"/>
<feature type="region of interest" description="Disordered" evidence="1">
    <location>
        <begin position="32"/>
        <end position="51"/>
    </location>
</feature>
<name>A0A558B4X6_9PSEU</name>
<reference evidence="3 4" key="2">
    <citation type="submission" date="2019-08" db="EMBL/GenBank/DDBJ databases">
        <title>Amycolatopsis acidicola sp. nov., isolated from peat swamp forest soil.</title>
        <authorList>
            <person name="Srisuk N."/>
        </authorList>
    </citation>
    <scope>NUCLEOTIDE SEQUENCE [LARGE SCALE GENOMIC DNA]</scope>
    <source>
        <strain evidence="3 4">TBRC 6029</strain>
    </source>
</reference>
<gene>
    <name evidence="3" type="ORF">FNH05_28250</name>
</gene>
<organism evidence="3 4">
    <name type="scientific">Amycolatopsis rhizosphaerae</name>
    <dbReference type="NCBI Taxonomy" id="2053003"/>
    <lineage>
        <taxon>Bacteria</taxon>
        <taxon>Bacillati</taxon>
        <taxon>Actinomycetota</taxon>
        <taxon>Actinomycetes</taxon>
        <taxon>Pseudonocardiales</taxon>
        <taxon>Pseudonocardiaceae</taxon>
        <taxon>Amycolatopsis</taxon>
    </lineage>
</organism>
<sequence>MSTSTRAIRFLAATSCVAVVLVGCSSTTSGTPMPLTSIAGPSTSGPDTSSTSANVLANLNACQVLDQVLAGQGFNPGENKSRRNECGALKPGYGDFDLSLDPVQGLAEFTRTDLDAIKIDINGRNAMQATEELGGGCSVAMEVSAHARAVVGVTMSSPSQDSLACSNARQLAQRVEPLLPKGQ</sequence>
<evidence type="ECO:0000256" key="1">
    <source>
        <dbReference type="SAM" id="MobiDB-lite"/>
    </source>
</evidence>
<feature type="chain" id="PRO_5039679376" evidence="2">
    <location>
        <begin position="19"/>
        <end position="183"/>
    </location>
</feature>
<evidence type="ECO:0000313" key="3">
    <source>
        <dbReference type="EMBL" id="TVT31543.1"/>
    </source>
</evidence>
<dbReference type="EMBL" id="VJWX01000388">
    <property type="protein sequence ID" value="TVT31543.1"/>
    <property type="molecule type" value="Genomic_DNA"/>
</dbReference>
<evidence type="ECO:0000313" key="4">
    <source>
        <dbReference type="Proteomes" id="UP000320011"/>
    </source>
</evidence>
<dbReference type="Proteomes" id="UP000320011">
    <property type="component" value="Unassembled WGS sequence"/>
</dbReference>